<accession>A0ABP5G810</accession>
<dbReference type="InterPro" id="IPR027417">
    <property type="entry name" value="P-loop_NTPase"/>
</dbReference>
<reference evidence="2" key="1">
    <citation type="journal article" date="2019" name="Int. J. Syst. Evol. Microbiol.">
        <title>The Global Catalogue of Microorganisms (GCM) 10K type strain sequencing project: providing services to taxonomists for standard genome sequencing and annotation.</title>
        <authorList>
            <consortium name="The Broad Institute Genomics Platform"/>
            <consortium name="The Broad Institute Genome Sequencing Center for Infectious Disease"/>
            <person name="Wu L."/>
            <person name="Ma J."/>
        </authorList>
    </citation>
    <scope>NUCLEOTIDE SEQUENCE [LARGE SCALE GENOMIC DNA]</scope>
    <source>
        <strain evidence="2">JCM 15672</strain>
    </source>
</reference>
<dbReference type="PANTHER" id="PTHR42855:SF1">
    <property type="entry name" value="ABC TRANSPORTER DOMAIN-CONTAINING PROTEIN"/>
    <property type="match status" value="1"/>
</dbReference>
<name>A0ABP5G810_9MICO</name>
<sequence>MNAYSDSLVITATKVCVKRFRSMLHFSEADLRQKIGTLSAARAPASRLPCACSSAAVIVLDEPTNHIDIASTQVIERALTHFPGGVVAVSHDRFFVHKLADRLVVLEGGSRVR</sequence>
<dbReference type="InterPro" id="IPR051309">
    <property type="entry name" value="ABCF_ATPase"/>
</dbReference>
<dbReference type="Gene3D" id="3.40.50.300">
    <property type="entry name" value="P-loop containing nucleotide triphosphate hydrolases"/>
    <property type="match status" value="1"/>
</dbReference>
<evidence type="ECO:0000313" key="2">
    <source>
        <dbReference type="Proteomes" id="UP001501196"/>
    </source>
</evidence>
<keyword evidence="2" id="KW-1185">Reference proteome</keyword>
<comment type="caution">
    <text evidence="1">The sequence shown here is derived from an EMBL/GenBank/DDBJ whole genome shotgun (WGS) entry which is preliminary data.</text>
</comment>
<organism evidence="1 2">
    <name type="scientific">Agromyces tropicus</name>
    <dbReference type="NCBI Taxonomy" id="555371"/>
    <lineage>
        <taxon>Bacteria</taxon>
        <taxon>Bacillati</taxon>
        <taxon>Actinomycetota</taxon>
        <taxon>Actinomycetes</taxon>
        <taxon>Micrococcales</taxon>
        <taxon>Microbacteriaceae</taxon>
        <taxon>Agromyces</taxon>
    </lineage>
</organism>
<dbReference type="Proteomes" id="UP001501196">
    <property type="component" value="Unassembled WGS sequence"/>
</dbReference>
<dbReference type="SUPFAM" id="SSF52540">
    <property type="entry name" value="P-loop containing nucleoside triphosphate hydrolases"/>
    <property type="match status" value="1"/>
</dbReference>
<dbReference type="PANTHER" id="PTHR42855">
    <property type="entry name" value="ABC TRANSPORTER ATP-BINDING SUBUNIT"/>
    <property type="match status" value="1"/>
</dbReference>
<evidence type="ECO:0000313" key="1">
    <source>
        <dbReference type="EMBL" id="GAA2041654.1"/>
    </source>
</evidence>
<dbReference type="EMBL" id="BAAAPW010000005">
    <property type="protein sequence ID" value="GAA2041654.1"/>
    <property type="molecule type" value="Genomic_DNA"/>
</dbReference>
<evidence type="ECO:0008006" key="3">
    <source>
        <dbReference type="Google" id="ProtNLM"/>
    </source>
</evidence>
<proteinExistence type="predicted"/>
<protein>
    <recommendedName>
        <fullName evidence="3">ABC-F family ATP-binding cassette domain-containing protein</fullName>
    </recommendedName>
</protein>
<gene>
    <name evidence="1" type="ORF">GCM10009819_29600</name>
</gene>